<evidence type="ECO:0000256" key="4">
    <source>
        <dbReference type="ARBA" id="ARBA00022692"/>
    </source>
</evidence>
<keyword evidence="7 12" id="KW-0472">Membrane</keyword>
<keyword evidence="9" id="KW-0325">Glycoprotein</keyword>
<dbReference type="OrthoDB" id="10693924at2759"/>
<keyword evidence="3" id="KW-1003">Cell membrane</keyword>
<evidence type="ECO:0000256" key="1">
    <source>
        <dbReference type="ARBA" id="ARBA00004651"/>
    </source>
</evidence>
<dbReference type="AlphaFoldDB" id="A0A0K2TT12"/>
<evidence type="ECO:0000256" key="9">
    <source>
        <dbReference type="ARBA" id="ARBA00023180"/>
    </source>
</evidence>
<dbReference type="PANTHER" id="PTHR42643">
    <property type="entry name" value="IONOTROPIC RECEPTOR 20A-RELATED"/>
    <property type="match status" value="1"/>
</dbReference>
<dbReference type="PANTHER" id="PTHR42643:SF24">
    <property type="entry name" value="IONOTROPIC RECEPTOR 60A"/>
    <property type="match status" value="1"/>
</dbReference>
<dbReference type="SUPFAM" id="SSF53850">
    <property type="entry name" value="Periplasmic binding protein-like II"/>
    <property type="match status" value="1"/>
</dbReference>
<dbReference type="InterPro" id="IPR052192">
    <property type="entry name" value="Insect_Ionotropic_Sensory_Rcpt"/>
</dbReference>
<evidence type="ECO:0000256" key="5">
    <source>
        <dbReference type="ARBA" id="ARBA00022989"/>
    </source>
</evidence>
<evidence type="ECO:0000256" key="3">
    <source>
        <dbReference type="ARBA" id="ARBA00022475"/>
    </source>
</evidence>
<accession>A0A0K2TT12</accession>
<feature type="domain" description="Ionotropic glutamate receptor L-glutamate and glycine-binding" evidence="13">
    <location>
        <begin position="185"/>
        <end position="279"/>
    </location>
</feature>
<reference evidence="14" key="1">
    <citation type="submission" date="2014-05" db="EMBL/GenBank/DDBJ databases">
        <authorList>
            <person name="Chronopoulou M."/>
        </authorList>
    </citation>
    <scope>NUCLEOTIDE SEQUENCE</scope>
    <source>
        <tissue evidence="14">Whole organism</tissue>
    </source>
</reference>
<feature type="non-terminal residue" evidence="14">
    <location>
        <position position="1"/>
    </location>
</feature>
<organism evidence="14">
    <name type="scientific">Lepeophtheirus salmonis</name>
    <name type="common">Salmon louse</name>
    <name type="synonym">Caligus salmonis</name>
    <dbReference type="NCBI Taxonomy" id="72036"/>
    <lineage>
        <taxon>Eukaryota</taxon>
        <taxon>Metazoa</taxon>
        <taxon>Ecdysozoa</taxon>
        <taxon>Arthropoda</taxon>
        <taxon>Crustacea</taxon>
        <taxon>Multicrustacea</taxon>
        <taxon>Hexanauplia</taxon>
        <taxon>Copepoda</taxon>
        <taxon>Siphonostomatoida</taxon>
        <taxon>Caligidae</taxon>
        <taxon>Lepeophtheirus</taxon>
    </lineage>
</organism>
<dbReference type="GO" id="GO:0005886">
    <property type="term" value="C:plasma membrane"/>
    <property type="evidence" value="ECO:0007669"/>
    <property type="project" value="UniProtKB-SubCell"/>
</dbReference>
<keyword evidence="5 12" id="KW-1133">Transmembrane helix</keyword>
<feature type="transmembrane region" description="Helical" evidence="12">
    <location>
        <begin position="338"/>
        <end position="358"/>
    </location>
</feature>
<dbReference type="GO" id="GO:0015276">
    <property type="term" value="F:ligand-gated monoatomic ion channel activity"/>
    <property type="evidence" value="ECO:0007669"/>
    <property type="project" value="InterPro"/>
</dbReference>
<comment type="subcellular location">
    <subcellularLocation>
        <location evidence="1">Cell membrane</location>
        <topology evidence="1">Multi-pass membrane protein</topology>
    </subcellularLocation>
</comment>
<name>A0A0K2TT12_LEPSM</name>
<keyword evidence="8" id="KW-0675">Receptor</keyword>
<feature type="transmembrane region" description="Helical" evidence="12">
    <location>
        <begin position="534"/>
        <end position="555"/>
    </location>
</feature>
<keyword evidence="2" id="KW-0813">Transport</keyword>
<evidence type="ECO:0000256" key="8">
    <source>
        <dbReference type="ARBA" id="ARBA00023170"/>
    </source>
</evidence>
<dbReference type="InterPro" id="IPR019594">
    <property type="entry name" value="Glu/Gly-bd"/>
</dbReference>
<dbReference type="Pfam" id="PF10613">
    <property type="entry name" value="Lig_chan-Glu_bd"/>
    <property type="match status" value="1"/>
</dbReference>
<keyword evidence="11" id="KW-0407">Ion channel</keyword>
<evidence type="ECO:0000256" key="2">
    <source>
        <dbReference type="ARBA" id="ARBA00022448"/>
    </source>
</evidence>
<sequence>EMKRSTWTLIPALYSILCGIQQSHGNGTIGLDLLGDFCSKNGFSSILLYIEKDVRNSEIRRIGKSLNKSNVRVRILTSKDSIQGVYPLHKVLYIHKSDYANLNDLLSIFPIDKVLVYSLHGALPASYDNITATSLFYTYSSSGNGHKIAKLKDRNFIIVNPLLIGPDGRFLEKPLDLGGIEIRSVTLTWAPYLIMKCRNGSNENCETWGYIHDLMSVYEKEMKFTTNYIEEKNGFWGSAMFPNQTYGGSLGALFDGTSDIQLSAWVQTYDRKKRFDFFEIALGYSSGVLFMENKNADYELFFRPFTDSCWVVISSIVGFSILYPIGVSIKVKDYMETYSFRTLVTSLAYFFVLLNAYYGGAMTMFFTTEVTVPFETMKDVMKNPDWNVIYTDGDSVPLRSRLPKGNKDVNDYWAKVEKDPSPFVVPSIMEGLKKAKKERVVYHKDVNTVLYQISTSHNYMRDFGDLTVIDKKTIRYCCMLPLNSPLTSSFSLINIGIMENGIRHQAFLTWFKAFPIGDRGVDLMYLSIGQMSSLFLILVGAVFLSLFTLGIELFSAKRKKIMDKKSLIPTVFLK</sequence>
<keyword evidence="6" id="KW-0406">Ion transport</keyword>
<evidence type="ECO:0000256" key="12">
    <source>
        <dbReference type="SAM" id="Phobius"/>
    </source>
</evidence>
<evidence type="ECO:0000259" key="13">
    <source>
        <dbReference type="Pfam" id="PF10613"/>
    </source>
</evidence>
<protein>
    <recommendedName>
        <fullName evidence="13">Ionotropic glutamate receptor L-glutamate and glycine-binding domain-containing protein</fullName>
    </recommendedName>
</protein>
<keyword evidence="10" id="KW-1071">Ligand-gated ion channel</keyword>
<evidence type="ECO:0000256" key="11">
    <source>
        <dbReference type="ARBA" id="ARBA00023303"/>
    </source>
</evidence>
<feature type="transmembrane region" description="Helical" evidence="12">
    <location>
        <begin position="310"/>
        <end position="331"/>
    </location>
</feature>
<keyword evidence="4 12" id="KW-0812">Transmembrane</keyword>
<dbReference type="Gene3D" id="3.40.190.10">
    <property type="entry name" value="Periplasmic binding protein-like II"/>
    <property type="match status" value="1"/>
</dbReference>
<evidence type="ECO:0000256" key="10">
    <source>
        <dbReference type="ARBA" id="ARBA00023286"/>
    </source>
</evidence>
<evidence type="ECO:0000313" key="14">
    <source>
        <dbReference type="EMBL" id="CDW28531.1"/>
    </source>
</evidence>
<evidence type="ECO:0000256" key="7">
    <source>
        <dbReference type="ARBA" id="ARBA00023136"/>
    </source>
</evidence>
<evidence type="ECO:0000256" key="6">
    <source>
        <dbReference type="ARBA" id="ARBA00023065"/>
    </source>
</evidence>
<dbReference type="EMBL" id="HACA01011170">
    <property type="protein sequence ID" value="CDW28531.1"/>
    <property type="molecule type" value="Transcribed_RNA"/>
</dbReference>
<proteinExistence type="predicted"/>